<accession>A0ABP0R3R1</accession>
<keyword evidence="1" id="KW-0472">Membrane</keyword>
<dbReference type="InterPro" id="IPR036869">
    <property type="entry name" value="J_dom_sf"/>
</dbReference>
<proteinExistence type="predicted"/>
<dbReference type="Proteomes" id="UP001642484">
    <property type="component" value="Unassembled WGS sequence"/>
</dbReference>
<dbReference type="Gene3D" id="1.10.287.110">
    <property type="entry name" value="DnaJ domain"/>
    <property type="match status" value="1"/>
</dbReference>
<feature type="transmembrane region" description="Helical" evidence="1">
    <location>
        <begin position="7"/>
        <end position="27"/>
    </location>
</feature>
<evidence type="ECO:0000313" key="5">
    <source>
        <dbReference type="Proteomes" id="UP001642484"/>
    </source>
</evidence>
<comment type="caution">
    <text evidence="4">The sequence shown here is derived from an EMBL/GenBank/DDBJ whole genome shotgun (WGS) entry which is preliminary data.</text>
</comment>
<dbReference type="InterPro" id="IPR001623">
    <property type="entry name" value="DnaJ_domain"/>
</dbReference>
<evidence type="ECO:0000313" key="4">
    <source>
        <dbReference type="EMBL" id="CAK9094433.1"/>
    </source>
</evidence>
<keyword evidence="5" id="KW-1185">Reference proteome</keyword>
<evidence type="ECO:0000313" key="3">
    <source>
        <dbReference type="EMBL" id="CAK9009695.1"/>
    </source>
</evidence>
<dbReference type="EMBL" id="CAXAMN010025339">
    <property type="protein sequence ID" value="CAK9094433.1"/>
    <property type="molecule type" value="Genomic_DNA"/>
</dbReference>
<organism evidence="4 5">
    <name type="scientific">Durusdinium trenchii</name>
    <dbReference type="NCBI Taxonomy" id="1381693"/>
    <lineage>
        <taxon>Eukaryota</taxon>
        <taxon>Sar</taxon>
        <taxon>Alveolata</taxon>
        <taxon>Dinophyceae</taxon>
        <taxon>Suessiales</taxon>
        <taxon>Symbiodiniaceae</taxon>
        <taxon>Durusdinium</taxon>
    </lineage>
</organism>
<evidence type="ECO:0000256" key="1">
    <source>
        <dbReference type="SAM" id="Phobius"/>
    </source>
</evidence>
<protein>
    <recommendedName>
        <fullName evidence="2">J domain-containing protein</fullName>
    </recommendedName>
</protein>
<sequence length="225" mass="25413">MAGAKEVLSLVILISALMDVAFVRLGFHIRSQRGFCLRSLSEGGALEMLGLKGQSSPELRELQQAFRRQALEMHPDRGGSAEAFRQLLEAYTFLRRSLRRGLQERGKRLKEGREKWKKWEEEVEGGQELAQEGDIVYWRNAQGEPWQVALVLAVQVVYEPSSGPHGWIYLQSLIQTSDGTFDADEEAEMEQVEPVSLDGVNWAFASSEEVGEHAWRVSPPEYLPP</sequence>
<keyword evidence="1" id="KW-0812">Transmembrane</keyword>
<dbReference type="PROSITE" id="PS50076">
    <property type="entry name" value="DNAJ_2"/>
    <property type="match status" value="1"/>
</dbReference>
<reference evidence="4 5" key="1">
    <citation type="submission" date="2024-02" db="EMBL/GenBank/DDBJ databases">
        <authorList>
            <person name="Chen Y."/>
            <person name="Shah S."/>
            <person name="Dougan E. K."/>
            <person name="Thang M."/>
            <person name="Chan C."/>
        </authorList>
    </citation>
    <scope>NUCLEOTIDE SEQUENCE [LARGE SCALE GENOMIC DNA]</scope>
</reference>
<dbReference type="EMBL" id="CAXAMN010004503">
    <property type="protein sequence ID" value="CAK9009695.1"/>
    <property type="molecule type" value="Genomic_DNA"/>
</dbReference>
<dbReference type="CDD" id="cd06257">
    <property type="entry name" value="DnaJ"/>
    <property type="match status" value="1"/>
</dbReference>
<dbReference type="Pfam" id="PF00226">
    <property type="entry name" value="DnaJ"/>
    <property type="match status" value="1"/>
</dbReference>
<name>A0ABP0R3R1_9DINO</name>
<gene>
    <name evidence="4" type="ORF">CCMP2556_LOCUS45039</name>
    <name evidence="3" type="ORF">CCMP2556_LOCUS9772</name>
</gene>
<keyword evidence="1" id="KW-1133">Transmembrane helix</keyword>
<feature type="domain" description="J" evidence="2">
    <location>
        <begin position="44"/>
        <end position="107"/>
    </location>
</feature>
<dbReference type="SUPFAM" id="SSF46565">
    <property type="entry name" value="Chaperone J-domain"/>
    <property type="match status" value="1"/>
</dbReference>
<evidence type="ECO:0000259" key="2">
    <source>
        <dbReference type="PROSITE" id="PS50076"/>
    </source>
</evidence>